<accession>A0ABX8ULB3</accession>
<dbReference type="RefSeq" id="WP_219799150.1">
    <property type="nucleotide sequence ID" value="NZ_CP080095.1"/>
</dbReference>
<feature type="compositionally biased region" description="Basic and acidic residues" evidence="1">
    <location>
        <begin position="308"/>
        <end position="319"/>
    </location>
</feature>
<dbReference type="Proteomes" id="UP000826462">
    <property type="component" value="Chromosome 1"/>
</dbReference>
<feature type="region of interest" description="Disordered" evidence="1">
    <location>
        <begin position="300"/>
        <end position="319"/>
    </location>
</feature>
<dbReference type="EMBL" id="CP080095">
    <property type="protein sequence ID" value="QYD69813.1"/>
    <property type="molecule type" value="Genomic_DNA"/>
</dbReference>
<gene>
    <name evidence="2" type="ORF">KZJ38_05540</name>
</gene>
<evidence type="ECO:0000256" key="1">
    <source>
        <dbReference type="SAM" id="MobiDB-lite"/>
    </source>
</evidence>
<protein>
    <recommendedName>
        <fullName evidence="4">Abi-like protein</fullName>
    </recommendedName>
</protein>
<sequence>MQLSDEALASVTTLLSGDRLAQFLALSGSLRPAVELHQQTLRVGGSLMCVIAVVEIALRNTISDALIAYFGTGDWPRHPRAPFVWRDPEKTRIGQAIASAQRAAYAKLDTAAKHAIVARVFRNGVPAYLTREQHAKIRQHALSVPNSQVVAQLSLSFWKRLFSPEYESSLWRPVLKRIFPDKALRRADVAVQLEHVYQARNRIAHHEPVYGYRLRDTLAAIDFIVTRLEQREPSLTTPLSQLLGGEWQALSTQADELRACIDACVWAAQSPCAFEQAVCFNDASSARAILHSVAAHSHDLPGCPSRSTGERDSAVHPGV</sequence>
<evidence type="ECO:0000313" key="3">
    <source>
        <dbReference type="Proteomes" id="UP000826462"/>
    </source>
</evidence>
<keyword evidence="3" id="KW-1185">Reference proteome</keyword>
<evidence type="ECO:0000313" key="2">
    <source>
        <dbReference type="EMBL" id="QYD69813.1"/>
    </source>
</evidence>
<name>A0ABX8ULB3_9BURK</name>
<proteinExistence type="predicted"/>
<organism evidence="2 3">
    <name type="scientific">Paraburkholderia edwinii</name>
    <dbReference type="NCBI Taxonomy" id="2861782"/>
    <lineage>
        <taxon>Bacteria</taxon>
        <taxon>Pseudomonadati</taxon>
        <taxon>Pseudomonadota</taxon>
        <taxon>Betaproteobacteria</taxon>
        <taxon>Burkholderiales</taxon>
        <taxon>Burkholderiaceae</taxon>
        <taxon>Paraburkholderia</taxon>
    </lineage>
</organism>
<evidence type="ECO:0008006" key="4">
    <source>
        <dbReference type="Google" id="ProtNLM"/>
    </source>
</evidence>
<reference evidence="2 3" key="1">
    <citation type="submission" date="2021-07" db="EMBL/GenBank/DDBJ databases">
        <title>Paraburkholderia edwinii protects Aspergillus sp. from phenazines by acting as a toxin sponge.</title>
        <authorList>
            <person name="Dahlstrom K.M."/>
            <person name="Newman D.K."/>
        </authorList>
    </citation>
    <scope>NUCLEOTIDE SEQUENCE [LARGE SCALE GENOMIC DNA]</scope>
    <source>
        <strain evidence="2 3">Pe01</strain>
    </source>
</reference>